<evidence type="ECO:0000313" key="1">
    <source>
        <dbReference type="EMBL" id="WCV10729.1"/>
    </source>
</evidence>
<reference evidence="1 2" key="1">
    <citation type="journal article" date="2014" name="BMC Vet. Res.">
        <title>First report of Corynebacterium pseudotuberculosis from caseous lymphadenitis lesions in Black Alentejano pig (Sus scrofa domesticus).</title>
        <authorList>
            <person name="Oliveira M."/>
            <person name="Barroco C."/>
            <person name="Mottola C."/>
            <person name="Santos R."/>
            <person name="Lemsaddek A."/>
            <person name="Tavares L."/>
            <person name="Semedo-Lemsaddek T."/>
        </authorList>
    </citation>
    <scope>NUCLEOTIDE SEQUENCE [LARGE SCALE GENOMIC DNA]</scope>
    <source>
        <strain evidence="1 2">PO100/5</strain>
    </source>
</reference>
<proteinExistence type="predicted"/>
<dbReference type="Proteomes" id="UP000195652">
    <property type="component" value="Chromosome"/>
</dbReference>
<organism evidence="1 2">
    <name type="scientific">Corynebacterium silvaticum</name>
    <dbReference type="NCBI Taxonomy" id="2320431"/>
    <lineage>
        <taxon>Bacteria</taxon>
        <taxon>Bacillati</taxon>
        <taxon>Actinomycetota</taxon>
        <taxon>Actinomycetes</taxon>
        <taxon>Mycobacteriales</taxon>
        <taxon>Corynebacteriaceae</taxon>
        <taxon>Corynebacterium</taxon>
    </lineage>
</organism>
<evidence type="ECO:0000313" key="2">
    <source>
        <dbReference type="Proteomes" id="UP000195652"/>
    </source>
</evidence>
<reference evidence="1 2" key="3">
    <citation type="journal article" date="2020" name="Int. J. Syst. Evol. Microbiol.">
        <title>Corynebacterium silvaticum sp. nov., a unique group of NTTB corynebacteria in wild boar and roe deer.</title>
        <authorList>
            <person name="Dangel A."/>
            <person name="Berger A."/>
            <person name="Rau J."/>
            <person name="Eisenberg T."/>
            <person name="Kampfer P."/>
            <person name="Margos G."/>
            <person name="Contzen M."/>
            <person name="Busse H.J."/>
            <person name="Konrad R."/>
            <person name="Peters M."/>
            <person name="Sting R."/>
            <person name="Sing A."/>
        </authorList>
    </citation>
    <scope>NUCLEOTIDE SEQUENCE [LARGE SCALE GENOMIC DNA]</scope>
    <source>
        <strain evidence="1 2">PO100/5</strain>
    </source>
</reference>
<sequence length="250" mass="26074">MAIEKLAGQIAAIDKKEDPHGFLYCVQAGADCIDSAAKVIAITCKDRDKAIESCYSRLGASLSKEYGRQDTREVAGAARGQAITVIAQAECILAGTAGATGTTSAAEECPREPTAPQSFVQQKNVEQALDVAAPAPHPDRGENHEGMCGVLGALGVGVALIGLSLLVEAACGWLDSIPCEAGEKAVPVRTEEPVPEPAPRPQVEEPKVSKVPPPVAEEPRGVDKQKFIAKQQECVTQGNKGVGIKKAGAW</sequence>
<reference evidence="1 2" key="4">
    <citation type="journal article" date="2020" name="PLoS ONE">
        <title>Taxonomic classification of strain PO100/5 shows a broader geographic distribution and genetic markers of the recently described Corynebacterium silvaticum.</title>
        <authorList>
            <person name="Viana M.V.C."/>
            <person name="Profeta R."/>
            <person name="da Silva A.L."/>
            <person name="Hurtado R."/>
            <person name="Cerqueira J.C."/>
            <person name="Ribeiro B.F.S."/>
            <person name="Almeida M.O."/>
            <person name="Morais-Rodrigues F."/>
            <person name="Soares S.C."/>
            <person name="Oliveira M."/>
            <person name="Tavares L."/>
            <person name="Figueiredo H."/>
            <person name="Wattam A.R."/>
            <person name="Barh D."/>
            <person name="Ghosh P."/>
            <person name="Silva A."/>
            <person name="Azevedo V."/>
        </authorList>
    </citation>
    <scope>NUCLEOTIDE SEQUENCE [LARGE SCALE GENOMIC DNA]</scope>
    <source>
        <strain evidence="1 2">PO100/5</strain>
    </source>
</reference>
<reference evidence="1 2" key="2">
    <citation type="journal article" date="2020" name="Antonie Van Leeuwenhoek">
        <title>Phylogenomic characterisation of a novel corynebacterial species pathogenic to animals.</title>
        <authorList>
            <person name="Moller J."/>
            <person name="Musella L."/>
            <person name="Melnikov V."/>
            <person name="Geissdorfer W."/>
            <person name="Burkovski A."/>
            <person name="Sangal V."/>
        </authorList>
    </citation>
    <scope>NUCLEOTIDE SEQUENCE [LARGE SCALE GENOMIC DNA]</scope>
    <source>
        <strain evidence="1 2">PO100/5</strain>
    </source>
</reference>
<accession>A0ACD4PYG3</accession>
<protein>
    <submittedName>
        <fullName evidence="1">Uncharacterized protein</fullName>
    </submittedName>
</protein>
<name>A0ACD4PYG3_9CORY</name>
<gene>
    <name evidence="1" type="ORF">CBE74_12250</name>
</gene>
<dbReference type="EMBL" id="CP021417">
    <property type="protein sequence ID" value="WCV10729.1"/>
    <property type="molecule type" value="Genomic_DNA"/>
</dbReference>
<keyword evidence="2" id="KW-1185">Reference proteome</keyword>